<organism evidence="2 3">
    <name type="scientific">Forsythia ovata</name>
    <dbReference type="NCBI Taxonomy" id="205694"/>
    <lineage>
        <taxon>Eukaryota</taxon>
        <taxon>Viridiplantae</taxon>
        <taxon>Streptophyta</taxon>
        <taxon>Embryophyta</taxon>
        <taxon>Tracheophyta</taxon>
        <taxon>Spermatophyta</taxon>
        <taxon>Magnoliopsida</taxon>
        <taxon>eudicotyledons</taxon>
        <taxon>Gunneridae</taxon>
        <taxon>Pentapetalae</taxon>
        <taxon>asterids</taxon>
        <taxon>lamiids</taxon>
        <taxon>Lamiales</taxon>
        <taxon>Oleaceae</taxon>
        <taxon>Forsythieae</taxon>
        <taxon>Forsythia</taxon>
    </lineage>
</organism>
<accession>A0ABD1U601</accession>
<reference evidence="3" key="1">
    <citation type="submission" date="2024-07" db="EMBL/GenBank/DDBJ databases">
        <title>Two chromosome-level genome assemblies of Korean endemic species Abeliophyllum distichum and Forsythia ovata (Oleaceae).</title>
        <authorList>
            <person name="Jang H."/>
        </authorList>
    </citation>
    <scope>NUCLEOTIDE SEQUENCE [LARGE SCALE GENOMIC DNA]</scope>
</reference>
<sequence>MISENLDLQNVSDSPTNPEIMGEASSSSNHDKEVTQANYTFCDIPIYSVDEEKDTPVLLPPEVLVAALLQSVPLPPSSSSLPQPSHPLSSSLAAMSTEDVPPPSIHPGDRSPILLNIHRPKERKLRAMMPLR</sequence>
<dbReference type="Proteomes" id="UP001604277">
    <property type="component" value="Unassembled WGS sequence"/>
</dbReference>
<feature type="compositionally biased region" description="Low complexity" evidence="1">
    <location>
        <begin position="74"/>
        <end position="94"/>
    </location>
</feature>
<evidence type="ECO:0000313" key="2">
    <source>
        <dbReference type="EMBL" id="KAL2520441.1"/>
    </source>
</evidence>
<evidence type="ECO:0000256" key="1">
    <source>
        <dbReference type="SAM" id="MobiDB-lite"/>
    </source>
</evidence>
<proteinExistence type="predicted"/>
<keyword evidence="3" id="KW-1185">Reference proteome</keyword>
<comment type="caution">
    <text evidence="2">The sequence shown here is derived from an EMBL/GenBank/DDBJ whole genome shotgun (WGS) entry which is preliminary data.</text>
</comment>
<dbReference type="EMBL" id="JBFOLJ010000007">
    <property type="protein sequence ID" value="KAL2520441.1"/>
    <property type="molecule type" value="Genomic_DNA"/>
</dbReference>
<gene>
    <name evidence="2" type="ORF">Fot_24364</name>
</gene>
<name>A0ABD1U601_9LAMI</name>
<feature type="compositionally biased region" description="Polar residues" evidence="1">
    <location>
        <begin position="1"/>
        <end position="17"/>
    </location>
</feature>
<feature type="region of interest" description="Disordered" evidence="1">
    <location>
        <begin position="74"/>
        <end position="119"/>
    </location>
</feature>
<evidence type="ECO:0000313" key="3">
    <source>
        <dbReference type="Proteomes" id="UP001604277"/>
    </source>
</evidence>
<dbReference type="AlphaFoldDB" id="A0ABD1U601"/>
<protein>
    <submittedName>
        <fullName evidence="2">Uncharacterized protein</fullName>
    </submittedName>
</protein>
<feature type="region of interest" description="Disordered" evidence="1">
    <location>
        <begin position="1"/>
        <end position="32"/>
    </location>
</feature>